<dbReference type="AlphaFoldDB" id="A0AAD5V0I9"/>
<proteinExistence type="predicted"/>
<gene>
    <name evidence="4" type="ORF">NLI96_g6918</name>
</gene>
<reference evidence="4" key="1">
    <citation type="submission" date="2022-07" db="EMBL/GenBank/DDBJ databases">
        <title>Genome Sequence of Physisporinus lineatus.</title>
        <authorList>
            <person name="Buettner E."/>
        </authorList>
    </citation>
    <scope>NUCLEOTIDE SEQUENCE</scope>
    <source>
        <strain evidence="4">VT162</strain>
    </source>
</reference>
<protein>
    <recommendedName>
        <fullName evidence="6">Lysine-specific metallo-endopeptidase domain-containing protein</fullName>
    </recommendedName>
</protein>
<comment type="caution">
    <text evidence="4">The sequence shown here is derived from an EMBL/GenBank/DDBJ whole genome shotgun (WGS) entry which is preliminary data.</text>
</comment>
<dbReference type="Gene3D" id="3.40.390.10">
    <property type="entry name" value="Collagenase (Catalytic Domain)"/>
    <property type="match status" value="1"/>
</dbReference>
<feature type="chain" id="PRO_5041963883" description="Lysine-specific metallo-endopeptidase domain-containing protein" evidence="3">
    <location>
        <begin position="21"/>
        <end position="578"/>
    </location>
</feature>
<keyword evidence="1" id="KW-0175">Coiled coil</keyword>
<feature type="compositionally biased region" description="Polar residues" evidence="2">
    <location>
        <begin position="332"/>
        <end position="347"/>
    </location>
</feature>
<sequence>MRIIHSILLLIPILTGVVVSVPLDVQYDKTTNLNQKEQNNKDRLELAKADANLQIQKMREGIDKYRFGTPQEKKKVKPIYEAAFGKKSDPSVVDNVIGKLQTGTLSAKVATHTFRGKLKDAIANVPWSQANPGDPWVPGNAQFGSKFHGTTKDKKQRLNGHGRTATLIHEATHQLAGTGDYVAQNSHEIVTAQSNLKESTKAGYTSNKNGHRTISAVNHDKNFVDTRKKVSNMHDNAESYAIFASLCSRPGALRRRDVHLFNRALLAGDNKQLFHLARRNNCKLPKDYFAKKAAAQKASGNNRSQKVAKAHPAKPATLNANMKPKAPIKVTTHGTNPKSILSKQSAHGHSATHRGKTQHPLTSQKGASHAAGQRAGKGTKGKVGPPRPAGKPVAHSATKSPLRSSGRKTLPGHPTPHATKKPLNAGRPGSRIVRPPSRSVTGTSAKKPVARPASNRPTRKPVAQHAPHSTLKKHPPSKPINHGTKHVTKPSTHLTSKIPLARPAARPAPNRHSSNHPVGKPVAHVARPTSRLAVKPAHHSNTNHGKVPTSRGKPQSSAKRPPRPLPKPARPAVKGRKQ</sequence>
<evidence type="ECO:0000256" key="2">
    <source>
        <dbReference type="SAM" id="MobiDB-lite"/>
    </source>
</evidence>
<feature type="coiled-coil region" evidence="1">
    <location>
        <begin position="27"/>
        <end position="61"/>
    </location>
</feature>
<feature type="signal peptide" evidence="3">
    <location>
        <begin position="1"/>
        <end position="20"/>
    </location>
</feature>
<evidence type="ECO:0008006" key="6">
    <source>
        <dbReference type="Google" id="ProtNLM"/>
    </source>
</evidence>
<evidence type="ECO:0000313" key="5">
    <source>
        <dbReference type="Proteomes" id="UP001212997"/>
    </source>
</evidence>
<organism evidence="4 5">
    <name type="scientific">Meripilus lineatus</name>
    <dbReference type="NCBI Taxonomy" id="2056292"/>
    <lineage>
        <taxon>Eukaryota</taxon>
        <taxon>Fungi</taxon>
        <taxon>Dikarya</taxon>
        <taxon>Basidiomycota</taxon>
        <taxon>Agaricomycotina</taxon>
        <taxon>Agaricomycetes</taxon>
        <taxon>Polyporales</taxon>
        <taxon>Meripilaceae</taxon>
        <taxon>Meripilus</taxon>
    </lineage>
</organism>
<keyword evidence="5" id="KW-1185">Reference proteome</keyword>
<dbReference type="Proteomes" id="UP001212997">
    <property type="component" value="Unassembled WGS sequence"/>
</dbReference>
<accession>A0AAD5V0I9</accession>
<keyword evidence="3" id="KW-0732">Signal</keyword>
<evidence type="ECO:0000256" key="1">
    <source>
        <dbReference type="SAM" id="Coils"/>
    </source>
</evidence>
<feature type="compositionally biased region" description="Low complexity" evidence="2">
    <location>
        <begin position="499"/>
        <end position="508"/>
    </location>
</feature>
<dbReference type="EMBL" id="JANAWD010000269">
    <property type="protein sequence ID" value="KAJ3482519.1"/>
    <property type="molecule type" value="Genomic_DNA"/>
</dbReference>
<name>A0AAD5V0I9_9APHY</name>
<dbReference type="InterPro" id="IPR024079">
    <property type="entry name" value="MetalloPept_cat_dom_sf"/>
</dbReference>
<evidence type="ECO:0000313" key="4">
    <source>
        <dbReference type="EMBL" id="KAJ3482519.1"/>
    </source>
</evidence>
<evidence type="ECO:0000256" key="3">
    <source>
        <dbReference type="SAM" id="SignalP"/>
    </source>
</evidence>
<feature type="region of interest" description="Disordered" evidence="2">
    <location>
        <begin position="294"/>
        <end position="578"/>
    </location>
</feature>
<dbReference type="GO" id="GO:0008237">
    <property type="term" value="F:metallopeptidase activity"/>
    <property type="evidence" value="ECO:0007669"/>
    <property type="project" value="InterPro"/>
</dbReference>